<dbReference type="GO" id="GO:0005783">
    <property type="term" value="C:endoplasmic reticulum"/>
    <property type="evidence" value="ECO:0007669"/>
    <property type="project" value="TreeGrafter"/>
</dbReference>
<gene>
    <name evidence="8" type="ORF">LANO_0G14048G</name>
</gene>
<feature type="domain" description="PLA2c" evidence="7">
    <location>
        <begin position="16"/>
        <end position="654"/>
    </location>
</feature>
<dbReference type="InterPro" id="IPR016035">
    <property type="entry name" value="Acyl_Trfase/lysoPLipase"/>
</dbReference>
<evidence type="ECO:0000256" key="5">
    <source>
        <dbReference type="PROSITE-ProRule" id="PRU00555"/>
    </source>
</evidence>
<accession>A0A1G4KK26</accession>
<reference evidence="9" key="1">
    <citation type="submission" date="2016-03" db="EMBL/GenBank/DDBJ databases">
        <authorList>
            <person name="Devillers Hugo."/>
        </authorList>
    </citation>
    <scope>NUCLEOTIDE SEQUENCE [LARGE SCALE GENOMIC DNA]</scope>
</reference>
<evidence type="ECO:0000313" key="9">
    <source>
        <dbReference type="Proteomes" id="UP000189911"/>
    </source>
</evidence>
<organism evidence="8 9">
    <name type="scientific">Lachancea nothofagi CBS 11611</name>
    <dbReference type="NCBI Taxonomy" id="1266666"/>
    <lineage>
        <taxon>Eukaryota</taxon>
        <taxon>Fungi</taxon>
        <taxon>Dikarya</taxon>
        <taxon>Ascomycota</taxon>
        <taxon>Saccharomycotina</taxon>
        <taxon>Saccharomycetes</taxon>
        <taxon>Saccharomycetales</taxon>
        <taxon>Saccharomycetaceae</taxon>
        <taxon>Lachancea</taxon>
    </lineage>
</organism>
<name>A0A1G4KK26_9SACH</name>
<dbReference type="GO" id="GO:0046475">
    <property type="term" value="P:glycerophospholipid catabolic process"/>
    <property type="evidence" value="ECO:0007669"/>
    <property type="project" value="TreeGrafter"/>
</dbReference>
<comment type="catalytic activity">
    <reaction evidence="6">
        <text>a 1-acyl-sn-glycero-3-phosphocholine + H2O = sn-glycerol 3-phosphocholine + a fatty acid + H(+)</text>
        <dbReference type="Rhea" id="RHEA:15177"/>
        <dbReference type="ChEBI" id="CHEBI:15377"/>
        <dbReference type="ChEBI" id="CHEBI:15378"/>
        <dbReference type="ChEBI" id="CHEBI:16870"/>
        <dbReference type="ChEBI" id="CHEBI:28868"/>
        <dbReference type="ChEBI" id="CHEBI:58168"/>
        <dbReference type="EC" id="3.1.1.5"/>
    </reaction>
</comment>
<evidence type="ECO:0000256" key="4">
    <source>
        <dbReference type="ARBA" id="ARBA00023098"/>
    </source>
</evidence>
<evidence type="ECO:0000256" key="6">
    <source>
        <dbReference type="RuleBase" id="RU362103"/>
    </source>
</evidence>
<dbReference type="EC" id="3.1.1.5" evidence="6"/>
<dbReference type="PROSITE" id="PS51210">
    <property type="entry name" value="PLA2C"/>
    <property type="match status" value="1"/>
</dbReference>
<sequence length="654" mass="73915">MRISVPFFHGYILHGLCAIARASTSPGSSFIEVECPDSALIREAKVRDSAENPLMNRVTEAVLTPHSVMSMLTGSGFLLEMEKYGLVDCLNYVTGTSGGSWILAKLILNNFRFETFHEWDLTESLLKGVPDMDISESSVVTMLESDDLDELFSADDWFYQKLSQASKLWTRSFEPPRSLVAPFEDFQMRLEELMQSQRCVFKKKRSSDTFSSMKQTLMKVFNSDDKISSEIGKIMRTSNEFRQILQFYIDLHLKVKAKKLSGFSLSFTDYWGHALADGIAPSIQQSSISSFLDNSPRFHNFETPLPIFVANCKNGNLRNAVFEFTPFEFGSWTNLRLFMRLKYLGSHMAAGKPSKCFTGFDEVSFITATSSSIFNNVLMCVWQLIAPSLNTRKAVGAILSTFSLAFEKSKELETGTIEQNARPEYAIYHPNPFFQYPGVTDLLAQESRLYLVDGGEDGQNIPIGPLLIPERQLDVIFALDSSSDIDSFPNGTMLRNFYRDNYISEDDVNIGSSAQNAPYQDMPYIPPSEDFVEQGLLSRPVAFGCHLSSFPNVKLEENANLTAVQLPPILVYHANANHSFSSNVSTFKLKYTGYEVQQMLQNGKDIFSLDSSPKYKRCLACIIIKRSYDRAQILAQEVRLPFFCEVCFDKYCYN</sequence>
<protein>
    <recommendedName>
        <fullName evidence="6">Lysophospholipase</fullName>
        <ecNumber evidence="6">3.1.1.5</ecNumber>
    </recommendedName>
</protein>
<dbReference type="EMBL" id="LT598453">
    <property type="protein sequence ID" value="SCV04907.1"/>
    <property type="molecule type" value="Genomic_DNA"/>
</dbReference>
<dbReference type="Proteomes" id="UP000189911">
    <property type="component" value="Chromosome G"/>
</dbReference>
<dbReference type="GO" id="GO:0005576">
    <property type="term" value="C:extracellular region"/>
    <property type="evidence" value="ECO:0007669"/>
    <property type="project" value="TreeGrafter"/>
</dbReference>
<proteinExistence type="inferred from homology"/>
<dbReference type="GO" id="GO:0005829">
    <property type="term" value="C:cytosol"/>
    <property type="evidence" value="ECO:0007669"/>
    <property type="project" value="TreeGrafter"/>
</dbReference>
<dbReference type="Gene3D" id="3.40.1090.10">
    <property type="entry name" value="Cytosolic phospholipase A2 catalytic domain"/>
    <property type="match status" value="2"/>
</dbReference>
<dbReference type="SMART" id="SM00022">
    <property type="entry name" value="PLAc"/>
    <property type="match status" value="1"/>
</dbReference>
<comment type="similarity">
    <text evidence="1 6">Belongs to the lysophospholipase family.</text>
</comment>
<keyword evidence="3 5" id="KW-0442">Lipid degradation</keyword>
<dbReference type="SUPFAM" id="SSF52151">
    <property type="entry name" value="FabD/lysophospholipase-like"/>
    <property type="match status" value="1"/>
</dbReference>
<dbReference type="GO" id="GO:0005886">
    <property type="term" value="C:plasma membrane"/>
    <property type="evidence" value="ECO:0007669"/>
    <property type="project" value="TreeGrafter"/>
</dbReference>
<dbReference type="PANTHER" id="PTHR10728">
    <property type="entry name" value="CYTOSOLIC PHOSPHOLIPASE A2"/>
    <property type="match status" value="1"/>
</dbReference>
<keyword evidence="2 5" id="KW-0378">Hydrolase</keyword>
<keyword evidence="4 5" id="KW-0443">Lipid metabolism</keyword>
<dbReference type="GO" id="GO:0004622">
    <property type="term" value="F:phosphatidylcholine lysophospholipase activity"/>
    <property type="evidence" value="ECO:0007669"/>
    <property type="project" value="UniProtKB-EC"/>
</dbReference>
<evidence type="ECO:0000256" key="3">
    <source>
        <dbReference type="ARBA" id="ARBA00022963"/>
    </source>
</evidence>
<dbReference type="InterPro" id="IPR002642">
    <property type="entry name" value="LysoPLipase_cat_dom"/>
</dbReference>
<evidence type="ECO:0000313" key="8">
    <source>
        <dbReference type="EMBL" id="SCV04907.1"/>
    </source>
</evidence>
<keyword evidence="9" id="KW-1185">Reference proteome</keyword>
<evidence type="ECO:0000256" key="2">
    <source>
        <dbReference type="ARBA" id="ARBA00022801"/>
    </source>
</evidence>
<dbReference type="PANTHER" id="PTHR10728:SF56">
    <property type="entry name" value="MEIOTIC PHOSPHOLIPASE SPO1-RELATED"/>
    <property type="match status" value="1"/>
</dbReference>
<evidence type="ECO:0000259" key="7">
    <source>
        <dbReference type="PROSITE" id="PS51210"/>
    </source>
</evidence>
<dbReference type="OrthoDB" id="4084751at2759"/>
<evidence type="ECO:0000256" key="1">
    <source>
        <dbReference type="ARBA" id="ARBA00008780"/>
    </source>
</evidence>
<dbReference type="GO" id="GO:0004623">
    <property type="term" value="F:phospholipase A2 activity"/>
    <property type="evidence" value="ECO:0007669"/>
    <property type="project" value="TreeGrafter"/>
</dbReference>
<dbReference type="Pfam" id="PF01735">
    <property type="entry name" value="PLA2_B"/>
    <property type="match status" value="2"/>
</dbReference>
<dbReference type="AlphaFoldDB" id="A0A1G4KK26"/>